<name>A0ABD1PAF0_9LAMI</name>
<dbReference type="EMBL" id="JBFOLK010000014">
    <property type="protein sequence ID" value="KAL2460880.1"/>
    <property type="molecule type" value="Genomic_DNA"/>
</dbReference>
<keyword evidence="3" id="KW-1185">Reference proteome</keyword>
<feature type="region of interest" description="Disordered" evidence="1">
    <location>
        <begin position="1"/>
        <end position="83"/>
    </location>
</feature>
<organism evidence="2 3">
    <name type="scientific">Abeliophyllum distichum</name>
    <dbReference type="NCBI Taxonomy" id="126358"/>
    <lineage>
        <taxon>Eukaryota</taxon>
        <taxon>Viridiplantae</taxon>
        <taxon>Streptophyta</taxon>
        <taxon>Embryophyta</taxon>
        <taxon>Tracheophyta</taxon>
        <taxon>Spermatophyta</taxon>
        <taxon>Magnoliopsida</taxon>
        <taxon>eudicotyledons</taxon>
        <taxon>Gunneridae</taxon>
        <taxon>Pentapetalae</taxon>
        <taxon>asterids</taxon>
        <taxon>lamiids</taxon>
        <taxon>Lamiales</taxon>
        <taxon>Oleaceae</taxon>
        <taxon>Forsythieae</taxon>
        <taxon>Abeliophyllum</taxon>
    </lineage>
</organism>
<dbReference type="AlphaFoldDB" id="A0ABD1PAF0"/>
<protein>
    <submittedName>
        <fullName evidence="2">Uncharacterized protein</fullName>
    </submittedName>
</protein>
<feature type="compositionally biased region" description="Basic and acidic residues" evidence="1">
    <location>
        <begin position="33"/>
        <end position="42"/>
    </location>
</feature>
<reference evidence="3" key="1">
    <citation type="submission" date="2024-07" db="EMBL/GenBank/DDBJ databases">
        <title>Two chromosome-level genome assemblies of Korean endemic species Abeliophyllum distichum and Forsythia ovata (Oleaceae).</title>
        <authorList>
            <person name="Jang H."/>
        </authorList>
    </citation>
    <scope>NUCLEOTIDE SEQUENCE [LARGE SCALE GENOMIC DNA]</scope>
</reference>
<evidence type="ECO:0000313" key="3">
    <source>
        <dbReference type="Proteomes" id="UP001604336"/>
    </source>
</evidence>
<dbReference type="Proteomes" id="UP001604336">
    <property type="component" value="Unassembled WGS sequence"/>
</dbReference>
<proteinExistence type="predicted"/>
<comment type="caution">
    <text evidence="2">The sequence shown here is derived from an EMBL/GenBank/DDBJ whole genome shotgun (WGS) entry which is preliminary data.</text>
</comment>
<sequence length="104" mass="11815">MKSHKRMHLRENSKSHGRIRIIDDNDEVQEEGMNNRDDEPKTRKSRARNPTCESLNVNGRTGENNGSENGANGGGGQKEEKRKLSFEISLSKWQIEEDIYSLSG</sequence>
<feature type="compositionally biased region" description="Polar residues" evidence="1">
    <location>
        <begin position="51"/>
        <end position="61"/>
    </location>
</feature>
<gene>
    <name evidence="2" type="ORF">Adt_44300</name>
</gene>
<evidence type="ECO:0000313" key="2">
    <source>
        <dbReference type="EMBL" id="KAL2460880.1"/>
    </source>
</evidence>
<accession>A0ABD1PAF0</accession>
<evidence type="ECO:0000256" key="1">
    <source>
        <dbReference type="SAM" id="MobiDB-lite"/>
    </source>
</evidence>